<name>A0A1U7VQP6_NICSY</name>
<dbReference type="Proteomes" id="UP000189701">
    <property type="component" value="Unplaced"/>
</dbReference>
<organism evidence="2 3">
    <name type="scientific">Nicotiana sylvestris</name>
    <name type="common">Wood tobacco</name>
    <name type="synonym">South American tobacco</name>
    <dbReference type="NCBI Taxonomy" id="4096"/>
    <lineage>
        <taxon>Eukaryota</taxon>
        <taxon>Viridiplantae</taxon>
        <taxon>Streptophyta</taxon>
        <taxon>Embryophyta</taxon>
        <taxon>Tracheophyta</taxon>
        <taxon>Spermatophyta</taxon>
        <taxon>Magnoliopsida</taxon>
        <taxon>eudicotyledons</taxon>
        <taxon>Gunneridae</taxon>
        <taxon>Pentapetalae</taxon>
        <taxon>asterids</taxon>
        <taxon>lamiids</taxon>
        <taxon>Solanales</taxon>
        <taxon>Solanaceae</taxon>
        <taxon>Nicotianoideae</taxon>
        <taxon>Nicotianeae</taxon>
        <taxon>Nicotiana</taxon>
    </lineage>
</organism>
<proteinExistence type="predicted"/>
<reference evidence="3" key="2">
    <citation type="submission" date="2025-08" db="UniProtKB">
        <authorList>
            <consortium name="RefSeq"/>
        </authorList>
    </citation>
    <scope>IDENTIFICATION</scope>
    <source>
        <tissue evidence="3">Leaf</tissue>
    </source>
</reference>
<keyword evidence="2" id="KW-1185">Reference proteome</keyword>
<dbReference type="RefSeq" id="XP_009764210.1">
    <property type="nucleotide sequence ID" value="XM_009765908.1"/>
</dbReference>
<accession>A0A1U7VQP6</accession>
<dbReference type="AlphaFoldDB" id="A0A1U7VQP6"/>
<feature type="region of interest" description="Disordered" evidence="1">
    <location>
        <begin position="244"/>
        <end position="329"/>
    </location>
</feature>
<protein>
    <submittedName>
        <fullName evidence="3">Uncharacterized protein LOC104215965</fullName>
    </submittedName>
</protein>
<evidence type="ECO:0000313" key="2">
    <source>
        <dbReference type="Proteomes" id="UP000189701"/>
    </source>
</evidence>
<feature type="region of interest" description="Disordered" evidence="1">
    <location>
        <begin position="1"/>
        <end position="23"/>
    </location>
</feature>
<sequence length="329" mass="37584">MAKTSKIVPQKEKASSSYSRPADDKMSTLHEIFPGPCVTKNDFKIKNFPSNPGRCEHVSRYICSITEKHLEAIKRDCGWGYEVVVQIPAPEESITTYVEGFLSVYTYPFTLGPINPVIIDFCKSKAEGLEFTLNHLIRLYRPQLFRGLIKLQHWSTKVFFASNDEDKYQGWICRFMRVRTCDIIPEEKMPFPEKWNPEPVAWMPHAVTDLEDWVQKLALTSSYAERRWHDLARGRWEAKHHGIGDISEMRPAPPEEEIASPISKSKKDNKRKMEAGEAAKTSEPETLPRDEEASNKDVGKTPKSPEVEIVPRLSTSTSEGAGFEIPRDE</sequence>
<evidence type="ECO:0000313" key="3">
    <source>
        <dbReference type="RefSeq" id="XP_009764210.1"/>
    </source>
</evidence>
<feature type="compositionally biased region" description="Basic and acidic residues" evidence="1">
    <location>
        <begin position="271"/>
        <end position="306"/>
    </location>
</feature>
<evidence type="ECO:0000256" key="1">
    <source>
        <dbReference type="SAM" id="MobiDB-lite"/>
    </source>
</evidence>
<gene>
    <name evidence="3" type="primary">LOC104215965</name>
</gene>
<reference evidence="2" key="1">
    <citation type="journal article" date="2013" name="Genome Biol.">
        <title>Reference genomes and transcriptomes of Nicotiana sylvestris and Nicotiana tomentosiformis.</title>
        <authorList>
            <person name="Sierro N."/>
            <person name="Battey J.N."/>
            <person name="Ouadi S."/>
            <person name="Bovet L."/>
            <person name="Goepfert S."/>
            <person name="Bakaher N."/>
            <person name="Peitsch M.C."/>
            <person name="Ivanov N.V."/>
        </authorList>
    </citation>
    <scope>NUCLEOTIDE SEQUENCE [LARGE SCALE GENOMIC DNA]</scope>
</reference>
<dbReference type="OrthoDB" id="1329044at2759"/>